<dbReference type="AlphaFoldDB" id="A0A8H2RKG2"/>
<comment type="caution">
    <text evidence="1">The sequence shown here is derived from an EMBL/GenBank/DDBJ whole genome shotgun (WGS) entry which is preliminary data.</text>
</comment>
<gene>
    <name evidence="1" type="ORF">PS900_03781</name>
</gene>
<protein>
    <submittedName>
        <fullName evidence="1">Uncharacterized protein</fullName>
    </submittedName>
</protein>
<reference evidence="1 2" key="1">
    <citation type="submission" date="2019-09" db="EMBL/GenBank/DDBJ databases">
        <authorList>
            <person name="Chandra G."/>
            <person name="Truman W A."/>
        </authorList>
    </citation>
    <scope>NUCLEOTIDE SEQUENCE [LARGE SCALE GENOMIC DNA]</scope>
    <source>
        <strain evidence="1">PS900</strain>
    </source>
</reference>
<name>A0A8H2RKG2_PSEFL</name>
<evidence type="ECO:0000313" key="1">
    <source>
        <dbReference type="EMBL" id="VVP19529.1"/>
    </source>
</evidence>
<proteinExistence type="predicted"/>
<accession>A0A8H2RKG2</accession>
<dbReference type="Proteomes" id="UP000325723">
    <property type="component" value="Unassembled WGS sequence"/>
</dbReference>
<sequence length="81" mass="8953">MHRIVILGNAGSGYRPGIEAVRLAIGPQIPAVHLRLWERACSRRSHYRLGSNFAVTSSFRQREANNSDAALMSGAKKRSFS</sequence>
<organism evidence="1 2">
    <name type="scientific">Pseudomonas fluorescens</name>
    <dbReference type="NCBI Taxonomy" id="294"/>
    <lineage>
        <taxon>Bacteria</taxon>
        <taxon>Pseudomonadati</taxon>
        <taxon>Pseudomonadota</taxon>
        <taxon>Gammaproteobacteria</taxon>
        <taxon>Pseudomonadales</taxon>
        <taxon>Pseudomonadaceae</taxon>
        <taxon>Pseudomonas</taxon>
    </lineage>
</organism>
<evidence type="ECO:0000313" key="2">
    <source>
        <dbReference type="Proteomes" id="UP000325723"/>
    </source>
</evidence>
<dbReference type="EMBL" id="CABVIE010000011">
    <property type="protein sequence ID" value="VVP19529.1"/>
    <property type="molecule type" value="Genomic_DNA"/>
</dbReference>